<sequence length="101" mass="11668">MVYLQSRLLDNAVVLKHRYEKLIAKVVQNLSRELDAFSKRKWDLIFVNQFLRDVREAKKRGRKAKRHKEAQAVLAAVAIASSSRNSTVRKDAKEDAPKVCF</sequence>
<reference evidence="2" key="2">
    <citation type="submission" date="2019-07" db="EMBL/GenBank/DDBJ databases">
        <authorList>
            <person name="Seetharam A."/>
            <person name="Woodhouse M."/>
            <person name="Cannon E."/>
        </authorList>
    </citation>
    <scope>NUCLEOTIDE SEQUENCE [LARGE SCALE GENOMIC DNA]</scope>
    <source>
        <strain evidence="2">cv. B73</strain>
    </source>
</reference>
<reference evidence="3" key="1">
    <citation type="journal article" date="2009" name="Science">
        <title>The B73 maize genome: complexity, diversity, and dynamics.</title>
        <authorList>
            <person name="Schnable P.S."/>
            <person name="Ware D."/>
            <person name="Fulton R.S."/>
            <person name="Stein J.C."/>
            <person name="Wei F."/>
            <person name="Pasternak S."/>
            <person name="Liang C."/>
            <person name="Zhang J."/>
            <person name="Fulton L."/>
            <person name="Graves T.A."/>
            <person name="Minx P."/>
            <person name="Reily A.D."/>
            <person name="Courtney L."/>
            <person name="Kruchowski S.S."/>
            <person name="Tomlinson C."/>
            <person name="Strong C."/>
            <person name="Delehaunty K."/>
            <person name="Fronick C."/>
            <person name="Courtney B."/>
            <person name="Rock S.M."/>
            <person name="Belter E."/>
            <person name="Du F."/>
            <person name="Kim K."/>
            <person name="Abbott R.M."/>
            <person name="Cotton M."/>
            <person name="Levy A."/>
            <person name="Marchetto P."/>
            <person name="Ochoa K."/>
            <person name="Jackson S.M."/>
            <person name="Gillam B."/>
            <person name="Chen W."/>
            <person name="Yan L."/>
            <person name="Higginbotham J."/>
            <person name="Cardenas M."/>
            <person name="Waligorski J."/>
            <person name="Applebaum E."/>
            <person name="Phelps L."/>
            <person name="Falcone J."/>
            <person name="Kanchi K."/>
            <person name="Thane T."/>
            <person name="Scimone A."/>
            <person name="Thane N."/>
            <person name="Henke J."/>
            <person name="Wang T."/>
            <person name="Ruppert J."/>
            <person name="Shah N."/>
            <person name="Rotter K."/>
            <person name="Hodges J."/>
            <person name="Ingenthron E."/>
            <person name="Cordes M."/>
            <person name="Kohlberg S."/>
            <person name="Sgro J."/>
            <person name="Delgado B."/>
            <person name="Mead K."/>
            <person name="Chinwalla A."/>
            <person name="Leonard S."/>
            <person name="Crouse K."/>
            <person name="Collura K."/>
            <person name="Kudrna D."/>
            <person name="Currie J."/>
            <person name="He R."/>
            <person name="Angelova A."/>
            <person name="Rajasekar S."/>
            <person name="Mueller T."/>
            <person name="Lomeli R."/>
            <person name="Scara G."/>
            <person name="Ko A."/>
            <person name="Delaney K."/>
            <person name="Wissotski M."/>
            <person name="Lopez G."/>
            <person name="Campos D."/>
            <person name="Braidotti M."/>
            <person name="Ashley E."/>
            <person name="Golser W."/>
            <person name="Kim H."/>
            <person name="Lee S."/>
            <person name="Lin J."/>
            <person name="Dujmic Z."/>
            <person name="Kim W."/>
            <person name="Talag J."/>
            <person name="Zuccolo A."/>
            <person name="Fan C."/>
            <person name="Sebastian A."/>
            <person name="Kramer M."/>
            <person name="Spiegel L."/>
            <person name="Nascimento L."/>
            <person name="Zutavern T."/>
            <person name="Miller B."/>
            <person name="Ambroise C."/>
            <person name="Muller S."/>
            <person name="Spooner W."/>
            <person name="Narechania A."/>
            <person name="Ren L."/>
            <person name="Wei S."/>
            <person name="Kumari S."/>
            <person name="Faga B."/>
            <person name="Levy M.J."/>
            <person name="McMahan L."/>
            <person name="Van Buren P."/>
            <person name="Vaughn M.W."/>
            <person name="Ying K."/>
            <person name="Yeh C.-T."/>
            <person name="Emrich S.J."/>
            <person name="Jia Y."/>
            <person name="Kalyanaraman A."/>
            <person name="Hsia A.-P."/>
            <person name="Barbazuk W.B."/>
            <person name="Baucom R.S."/>
            <person name="Brutnell T.P."/>
            <person name="Carpita N.C."/>
            <person name="Chaparro C."/>
            <person name="Chia J.-M."/>
            <person name="Deragon J.-M."/>
            <person name="Estill J.C."/>
            <person name="Fu Y."/>
            <person name="Jeddeloh J.A."/>
            <person name="Han Y."/>
            <person name="Lee H."/>
            <person name="Li P."/>
            <person name="Lisch D.R."/>
            <person name="Liu S."/>
            <person name="Liu Z."/>
            <person name="Nagel D.H."/>
            <person name="McCann M.C."/>
            <person name="SanMiguel P."/>
            <person name="Myers A.M."/>
            <person name="Nettleton D."/>
            <person name="Nguyen J."/>
            <person name="Penning B.W."/>
            <person name="Ponnala L."/>
            <person name="Schneider K.L."/>
            <person name="Schwartz D.C."/>
            <person name="Sharma A."/>
            <person name="Soderlund C."/>
            <person name="Springer N.M."/>
            <person name="Sun Q."/>
            <person name="Wang H."/>
            <person name="Waterman M."/>
            <person name="Westerman R."/>
            <person name="Wolfgruber T.K."/>
            <person name="Yang L."/>
            <person name="Yu Y."/>
            <person name="Zhang L."/>
            <person name="Zhou S."/>
            <person name="Zhu Q."/>
            <person name="Bennetzen J.L."/>
            <person name="Dawe R.K."/>
            <person name="Jiang J."/>
            <person name="Jiang N."/>
            <person name="Presting G.G."/>
            <person name="Wessler S.R."/>
            <person name="Aluru S."/>
            <person name="Martienssen R.A."/>
            <person name="Clifton S.W."/>
            <person name="McCombie W.R."/>
            <person name="Wing R.A."/>
            <person name="Wilson R.K."/>
        </authorList>
    </citation>
    <scope>NUCLEOTIDE SEQUENCE [LARGE SCALE GENOMIC DNA]</scope>
    <source>
        <strain evidence="3">cv. B73</strain>
    </source>
</reference>
<accession>A0A804RGY5</accession>
<dbReference type="Proteomes" id="UP000007305">
    <property type="component" value="Chromosome 10"/>
</dbReference>
<organism evidence="2 3">
    <name type="scientific">Zea mays</name>
    <name type="common">Maize</name>
    <dbReference type="NCBI Taxonomy" id="4577"/>
    <lineage>
        <taxon>Eukaryota</taxon>
        <taxon>Viridiplantae</taxon>
        <taxon>Streptophyta</taxon>
        <taxon>Embryophyta</taxon>
        <taxon>Tracheophyta</taxon>
        <taxon>Spermatophyta</taxon>
        <taxon>Magnoliopsida</taxon>
        <taxon>Liliopsida</taxon>
        <taxon>Poales</taxon>
        <taxon>Poaceae</taxon>
        <taxon>PACMAD clade</taxon>
        <taxon>Panicoideae</taxon>
        <taxon>Andropogonodae</taxon>
        <taxon>Andropogoneae</taxon>
        <taxon>Tripsacinae</taxon>
        <taxon>Zea</taxon>
    </lineage>
</organism>
<feature type="region of interest" description="Disordered" evidence="1">
    <location>
        <begin position="82"/>
        <end position="101"/>
    </location>
</feature>
<keyword evidence="3" id="KW-1185">Reference proteome</keyword>
<reference evidence="2" key="3">
    <citation type="submission" date="2021-05" db="UniProtKB">
        <authorList>
            <consortium name="EnsemblPlants"/>
        </authorList>
    </citation>
    <scope>IDENTIFICATION</scope>
    <source>
        <strain evidence="2">cv. B73</strain>
    </source>
</reference>
<evidence type="ECO:0000313" key="2">
    <source>
        <dbReference type="EnsemblPlants" id="Zm00001eb426110_P001"/>
    </source>
</evidence>
<feature type="compositionally biased region" description="Basic and acidic residues" evidence="1">
    <location>
        <begin position="88"/>
        <end position="101"/>
    </location>
</feature>
<dbReference type="InParanoid" id="A0A804RGY5"/>
<name>A0A804RGY5_MAIZE</name>
<dbReference type="EnsemblPlants" id="Zm00001eb426110_T001">
    <property type="protein sequence ID" value="Zm00001eb426110_P001"/>
    <property type="gene ID" value="Zm00001eb426110"/>
</dbReference>
<evidence type="ECO:0000313" key="3">
    <source>
        <dbReference type="Proteomes" id="UP000007305"/>
    </source>
</evidence>
<protein>
    <submittedName>
        <fullName evidence="2">Uncharacterized protein</fullName>
    </submittedName>
</protein>
<dbReference type="Gramene" id="Zm00001eb426110_T001">
    <property type="protein sequence ID" value="Zm00001eb426110_P001"/>
    <property type="gene ID" value="Zm00001eb426110"/>
</dbReference>
<evidence type="ECO:0000256" key="1">
    <source>
        <dbReference type="SAM" id="MobiDB-lite"/>
    </source>
</evidence>
<dbReference type="AlphaFoldDB" id="A0A804RGY5"/>
<proteinExistence type="predicted"/>